<dbReference type="InterPro" id="IPR041347">
    <property type="entry name" value="MftR_C"/>
</dbReference>
<feature type="region of interest" description="Disordered" evidence="5">
    <location>
        <begin position="1"/>
        <end position="20"/>
    </location>
</feature>
<evidence type="ECO:0000256" key="5">
    <source>
        <dbReference type="SAM" id="MobiDB-lite"/>
    </source>
</evidence>
<dbReference type="Pfam" id="PF17754">
    <property type="entry name" value="TetR_C_14"/>
    <property type="match status" value="1"/>
</dbReference>
<dbReference type="RefSeq" id="WP_170305296.1">
    <property type="nucleotide sequence ID" value="NZ_BAAAMZ010000005.1"/>
</dbReference>
<accession>A0A561SDS9</accession>
<proteinExistence type="predicted"/>
<dbReference type="AlphaFoldDB" id="A0A561SDS9"/>
<dbReference type="GO" id="GO:0003700">
    <property type="term" value="F:DNA-binding transcription factor activity"/>
    <property type="evidence" value="ECO:0007669"/>
    <property type="project" value="TreeGrafter"/>
</dbReference>
<dbReference type="PROSITE" id="PS50977">
    <property type="entry name" value="HTH_TETR_2"/>
    <property type="match status" value="1"/>
</dbReference>
<dbReference type="InterPro" id="IPR050109">
    <property type="entry name" value="HTH-type_TetR-like_transc_reg"/>
</dbReference>
<dbReference type="Pfam" id="PF00440">
    <property type="entry name" value="TetR_N"/>
    <property type="match status" value="1"/>
</dbReference>
<keyword evidence="1" id="KW-0805">Transcription regulation</keyword>
<dbReference type="Proteomes" id="UP000317940">
    <property type="component" value="Unassembled WGS sequence"/>
</dbReference>
<dbReference type="GO" id="GO:0000976">
    <property type="term" value="F:transcription cis-regulatory region binding"/>
    <property type="evidence" value="ECO:0007669"/>
    <property type="project" value="TreeGrafter"/>
</dbReference>
<sequence length="198" mass="22340">MRGEDEEIEPGMRDRKKARTRDGIRTAAFDLFEEQGFERTTVQQICRRADVAHRTFFRYYPTKEALLFGWDFGRLLLDAFAGAPAGLDLWAAMEHALTSTDGQWEESAEHAARRRRLRGEYLPVQSVRNYALIVIDTLTQRTAELAADRLGVDPGADLRPTAFATLFAGIVRGHVLDGGRDTDPLPSWAEAYRAVLRS</sequence>
<feature type="DNA-binding region" description="H-T-H motif" evidence="4">
    <location>
        <begin position="41"/>
        <end position="60"/>
    </location>
</feature>
<organism evidence="7 8">
    <name type="scientific">Kitasatospora viridis</name>
    <dbReference type="NCBI Taxonomy" id="281105"/>
    <lineage>
        <taxon>Bacteria</taxon>
        <taxon>Bacillati</taxon>
        <taxon>Actinomycetota</taxon>
        <taxon>Actinomycetes</taxon>
        <taxon>Kitasatosporales</taxon>
        <taxon>Streptomycetaceae</taxon>
        <taxon>Kitasatospora</taxon>
    </lineage>
</organism>
<dbReference type="EMBL" id="VIWT01000006">
    <property type="protein sequence ID" value="TWF72998.1"/>
    <property type="molecule type" value="Genomic_DNA"/>
</dbReference>
<evidence type="ECO:0000313" key="7">
    <source>
        <dbReference type="EMBL" id="TWF72998.1"/>
    </source>
</evidence>
<protein>
    <submittedName>
        <fullName evidence="7">TetR family transcriptional regulator</fullName>
    </submittedName>
</protein>
<name>A0A561SDS9_9ACTN</name>
<dbReference type="Gene3D" id="1.10.10.60">
    <property type="entry name" value="Homeodomain-like"/>
    <property type="match status" value="1"/>
</dbReference>
<evidence type="ECO:0000256" key="1">
    <source>
        <dbReference type="ARBA" id="ARBA00023015"/>
    </source>
</evidence>
<dbReference type="SUPFAM" id="SSF46689">
    <property type="entry name" value="Homeodomain-like"/>
    <property type="match status" value="1"/>
</dbReference>
<dbReference type="InterPro" id="IPR001647">
    <property type="entry name" value="HTH_TetR"/>
</dbReference>
<keyword evidence="2 4" id="KW-0238">DNA-binding</keyword>
<evidence type="ECO:0000313" key="8">
    <source>
        <dbReference type="Proteomes" id="UP000317940"/>
    </source>
</evidence>
<reference evidence="7 8" key="1">
    <citation type="submission" date="2019-06" db="EMBL/GenBank/DDBJ databases">
        <title>Sequencing the genomes of 1000 actinobacteria strains.</title>
        <authorList>
            <person name="Klenk H.-P."/>
        </authorList>
    </citation>
    <scope>NUCLEOTIDE SEQUENCE [LARGE SCALE GENOMIC DNA]</scope>
    <source>
        <strain evidence="7 8">DSM 44826</strain>
    </source>
</reference>
<evidence type="ECO:0000256" key="4">
    <source>
        <dbReference type="PROSITE-ProRule" id="PRU00335"/>
    </source>
</evidence>
<feature type="domain" description="HTH tetR-type" evidence="6">
    <location>
        <begin position="18"/>
        <end position="78"/>
    </location>
</feature>
<dbReference type="PRINTS" id="PR00455">
    <property type="entry name" value="HTHTETR"/>
</dbReference>
<gene>
    <name evidence="7" type="ORF">FHX73_16149</name>
</gene>
<evidence type="ECO:0000256" key="3">
    <source>
        <dbReference type="ARBA" id="ARBA00023163"/>
    </source>
</evidence>
<keyword evidence="3" id="KW-0804">Transcription</keyword>
<dbReference type="PANTHER" id="PTHR30055:SF238">
    <property type="entry name" value="MYCOFACTOCIN BIOSYNTHESIS TRANSCRIPTIONAL REGULATOR MFTR-RELATED"/>
    <property type="match status" value="1"/>
</dbReference>
<dbReference type="PANTHER" id="PTHR30055">
    <property type="entry name" value="HTH-TYPE TRANSCRIPTIONAL REGULATOR RUTR"/>
    <property type="match status" value="1"/>
</dbReference>
<dbReference type="Gene3D" id="1.10.357.10">
    <property type="entry name" value="Tetracycline Repressor, domain 2"/>
    <property type="match status" value="1"/>
</dbReference>
<keyword evidence="8" id="KW-1185">Reference proteome</keyword>
<comment type="caution">
    <text evidence="7">The sequence shown here is derived from an EMBL/GenBank/DDBJ whole genome shotgun (WGS) entry which is preliminary data.</text>
</comment>
<dbReference type="InterPro" id="IPR009057">
    <property type="entry name" value="Homeodomain-like_sf"/>
</dbReference>
<evidence type="ECO:0000259" key="6">
    <source>
        <dbReference type="PROSITE" id="PS50977"/>
    </source>
</evidence>
<evidence type="ECO:0000256" key="2">
    <source>
        <dbReference type="ARBA" id="ARBA00023125"/>
    </source>
</evidence>